<name>D9SCP8_GALCS</name>
<accession>D9SCP8</accession>
<dbReference type="Gene3D" id="3.40.50.1110">
    <property type="entry name" value="SGNH hydrolase"/>
    <property type="match status" value="1"/>
</dbReference>
<protein>
    <recommendedName>
        <fullName evidence="4">SGNH hydrolase-type esterase domain-containing protein</fullName>
    </recommendedName>
</protein>
<evidence type="ECO:0000313" key="2">
    <source>
        <dbReference type="EMBL" id="ADL56629.1"/>
    </source>
</evidence>
<gene>
    <name evidence="2" type="ordered locus">Galf_2633</name>
</gene>
<feature type="signal peptide" evidence="1">
    <location>
        <begin position="1"/>
        <end position="29"/>
    </location>
</feature>
<evidence type="ECO:0000256" key="1">
    <source>
        <dbReference type="SAM" id="SignalP"/>
    </source>
</evidence>
<dbReference type="SUPFAM" id="SSF52266">
    <property type="entry name" value="SGNH hydrolase"/>
    <property type="match status" value="1"/>
</dbReference>
<keyword evidence="3" id="KW-1185">Reference proteome</keyword>
<feature type="chain" id="PRO_5003128118" description="SGNH hydrolase-type esterase domain-containing protein" evidence="1">
    <location>
        <begin position="30"/>
        <end position="243"/>
    </location>
</feature>
<dbReference type="CDD" id="cd00229">
    <property type="entry name" value="SGNH_hydrolase"/>
    <property type="match status" value="1"/>
</dbReference>
<dbReference type="AlphaFoldDB" id="D9SCP8"/>
<dbReference type="InterPro" id="IPR036514">
    <property type="entry name" value="SGNH_hydro_sf"/>
</dbReference>
<keyword evidence="1" id="KW-0732">Signal</keyword>
<organism evidence="2 3">
    <name type="scientific">Gallionella capsiferriformans (strain ES-2)</name>
    <name type="common">Gallionella ferruginea capsiferriformans (strain ES-2)</name>
    <dbReference type="NCBI Taxonomy" id="395494"/>
    <lineage>
        <taxon>Bacteria</taxon>
        <taxon>Pseudomonadati</taxon>
        <taxon>Pseudomonadota</taxon>
        <taxon>Betaproteobacteria</taxon>
        <taxon>Nitrosomonadales</taxon>
        <taxon>Gallionellaceae</taxon>
        <taxon>Gallionella</taxon>
    </lineage>
</organism>
<reference evidence="2 3" key="1">
    <citation type="submission" date="2010-08" db="EMBL/GenBank/DDBJ databases">
        <title>Complete sequence of Gallionella capsiferriformans ES-2.</title>
        <authorList>
            <consortium name="US DOE Joint Genome Institute"/>
            <person name="Lucas S."/>
            <person name="Copeland A."/>
            <person name="Lapidus A."/>
            <person name="Cheng J.-F."/>
            <person name="Bruce D."/>
            <person name="Goodwin L."/>
            <person name="Pitluck S."/>
            <person name="Chertkov O."/>
            <person name="Davenport K.W."/>
            <person name="Detter J.C."/>
            <person name="Han C."/>
            <person name="Tapia R."/>
            <person name="Land M."/>
            <person name="Hauser L."/>
            <person name="Chang Y.-J."/>
            <person name="Jeffries C."/>
            <person name="Kyrpides N."/>
            <person name="Ivanova N."/>
            <person name="Mikhailova N."/>
            <person name="Shelobolina E.S."/>
            <person name="Picardal F."/>
            <person name="Roden E."/>
            <person name="Emerson D."/>
            <person name="Woyke T."/>
        </authorList>
    </citation>
    <scope>NUCLEOTIDE SEQUENCE [LARGE SCALE GENOMIC DNA]</scope>
    <source>
        <strain evidence="2 3">ES-2</strain>
    </source>
</reference>
<dbReference type="KEGG" id="gca:Galf_2633"/>
<evidence type="ECO:0008006" key="4">
    <source>
        <dbReference type="Google" id="ProtNLM"/>
    </source>
</evidence>
<dbReference type="Proteomes" id="UP000001235">
    <property type="component" value="Chromosome"/>
</dbReference>
<proteinExistence type="predicted"/>
<dbReference type="HOGENOM" id="CLU_1141277_0_0_4"/>
<dbReference type="EMBL" id="CP002159">
    <property type="protein sequence ID" value="ADL56629.1"/>
    <property type="molecule type" value="Genomic_DNA"/>
</dbReference>
<dbReference type="eggNOG" id="COG2755">
    <property type="taxonomic scope" value="Bacteria"/>
</dbReference>
<evidence type="ECO:0000313" key="3">
    <source>
        <dbReference type="Proteomes" id="UP000001235"/>
    </source>
</evidence>
<dbReference type="OrthoDB" id="5297943at2"/>
<dbReference type="GO" id="GO:0016788">
    <property type="term" value="F:hydrolase activity, acting on ester bonds"/>
    <property type="evidence" value="ECO:0007669"/>
    <property type="project" value="UniProtKB-ARBA"/>
</dbReference>
<sequence length="243" mass="26077" precursor="true">MLKYFSGLKLLQAALLLSFFAVSVETACAGGSNASDVPPVILFIGDSHSTGSFGMQQDAVLRSVKGFRVATYAICGSSSDNWFSGDKTSCGYFFRDLDGHEQRGWEAATPLIANLIAQYQPAYTVVELGANMYGHTPEWVEKTSHEMAMTIVNSGSKCIWIGPPHARIQTDSGLAQVFDALHAGVGAYCLLFDSRNVTRYPAVGGDGIHFNSLGESGARIAENWALSAYYAFSPLLKAGKPAK</sequence>
<dbReference type="STRING" id="395494.Galf_2633"/>